<gene>
    <name evidence="2" type="primary">vgb_3</name>
    <name evidence="2" type="ORF">NMY3_01915</name>
</gene>
<dbReference type="EMBL" id="CP012850">
    <property type="protein sequence ID" value="ALI36118.1"/>
    <property type="molecule type" value="Genomic_DNA"/>
</dbReference>
<dbReference type="PANTHER" id="PTHR40274">
    <property type="entry name" value="VIRGINIAMYCIN B LYASE"/>
    <property type="match status" value="1"/>
</dbReference>
<dbReference type="RefSeq" id="WP_196815448.1">
    <property type="nucleotide sequence ID" value="NZ_CP012850.1"/>
</dbReference>
<dbReference type="Proteomes" id="UP000058925">
    <property type="component" value="Chromosome"/>
</dbReference>
<dbReference type="GeneID" id="60421905"/>
<dbReference type="Gene3D" id="2.130.10.10">
    <property type="entry name" value="YVTN repeat-like/Quinoprotein amine dehydrogenase"/>
    <property type="match status" value="2"/>
</dbReference>
<dbReference type="InterPro" id="IPR051344">
    <property type="entry name" value="Vgb"/>
</dbReference>
<evidence type="ECO:0000256" key="1">
    <source>
        <dbReference type="SAM" id="Phobius"/>
    </source>
</evidence>
<sequence length="594" mass="67302">MSQIPSIGYDTRIKKMIVVILSIILLSIVGFSMIIAYPNALASTMDQQVTNQILEYEKWNCGIESTPNSNYFVTEFQVPETCSIPIAITYDNAENKVWFISTRNGTLFGFDPTKLTFESYRIPFWYSRDLPAGNSWSWDVKLDNTMNSLWFTDEKLNSLWKFDKIEKKFYNYPIPFRSEFFSTSYPISLGFENNNSMYFVGIRSLSLWHGQIDKMTNGTSQGLEEIPIPLKNAFQTIPNYEVGLGSLAIDKENKIIWITALAFEKKGVLIRYNITDNKFDIFELPTSIKSPTGIAVDSHGKVWITDHATSSFYKISPPDNSKNLTSTNIEHVVTSPLSSRIIGIDYYDISNKSVNLFKNTLPYWIKTTNDNSIWTNEHVGNKIARFVPDKDTLIEYWIPTQNIHFSVCDPVNSSKQCGYSNVLQFDVSAESSNASADIGPRIWFTEQSENKIGFIDLDKGIPISLSISPKVISLRNSNNSIENIEITVNKSDPILDFQKHIPPLTHNDTFFFKPIIAGTFVPNGDLMGMRVSFYPEILEIKSQDLIENETSYLGRVNVTLGGTQYVPPGNYSLMIGLEGQDFSILKKVKLNISG</sequence>
<dbReference type="OrthoDB" id="12253at2157"/>
<keyword evidence="2" id="KW-0456">Lyase</keyword>
<evidence type="ECO:0000313" key="2">
    <source>
        <dbReference type="EMBL" id="ALI36118.1"/>
    </source>
</evidence>
<dbReference type="KEGG" id="taa:NMY3_01915"/>
<dbReference type="InterPro" id="IPR015943">
    <property type="entry name" value="WD40/YVTN_repeat-like_dom_sf"/>
</dbReference>
<proteinExistence type="predicted"/>
<protein>
    <submittedName>
        <fullName evidence="2">Virginiamycin B lyase</fullName>
    </submittedName>
</protein>
<feature type="transmembrane region" description="Helical" evidence="1">
    <location>
        <begin position="16"/>
        <end position="37"/>
    </location>
</feature>
<dbReference type="GO" id="GO:0016829">
    <property type="term" value="F:lyase activity"/>
    <property type="evidence" value="ECO:0007669"/>
    <property type="project" value="UniProtKB-KW"/>
</dbReference>
<keyword evidence="3" id="KW-1185">Reference proteome</keyword>
<keyword evidence="1" id="KW-0472">Membrane</keyword>
<evidence type="ECO:0000313" key="3">
    <source>
        <dbReference type="Proteomes" id="UP000058925"/>
    </source>
</evidence>
<reference evidence="3" key="1">
    <citation type="submission" date="2015-10" db="EMBL/GenBank/DDBJ databases">
        <title>Niche specialization of a soil ammonia-oxidizing archaeon, Candidatus Nitrosocosmicus oleophilus.</title>
        <authorList>
            <person name="Jung M.-Y."/>
            <person name="Rhee S.-K."/>
        </authorList>
    </citation>
    <scope>NUCLEOTIDE SEQUENCE [LARGE SCALE GENOMIC DNA]</scope>
    <source>
        <strain evidence="3">MY3</strain>
    </source>
</reference>
<keyword evidence="1" id="KW-0812">Transmembrane</keyword>
<keyword evidence="1" id="KW-1133">Transmembrane helix</keyword>
<name>A0A654LXC7_9ARCH</name>
<dbReference type="SUPFAM" id="SSF101898">
    <property type="entry name" value="NHL repeat"/>
    <property type="match status" value="1"/>
</dbReference>
<organism evidence="2 3">
    <name type="scientific">Candidatus Nitrosocosmicus oleophilus</name>
    <dbReference type="NCBI Taxonomy" id="1353260"/>
    <lineage>
        <taxon>Archaea</taxon>
        <taxon>Nitrososphaerota</taxon>
        <taxon>Nitrososphaeria</taxon>
        <taxon>Nitrososphaerales</taxon>
        <taxon>Nitrososphaeraceae</taxon>
        <taxon>Candidatus Nitrosocosmicus</taxon>
    </lineage>
</organism>
<accession>A0A654LXC7</accession>
<dbReference type="PANTHER" id="PTHR40274:SF3">
    <property type="entry name" value="VIRGINIAMYCIN B LYASE"/>
    <property type="match status" value="1"/>
</dbReference>
<dbReference type="AlphaFoldDB" id="A0A654LXC7"/>